<dbReference type="AlphaFoldDB" id="A0A0L8FZK9"/>
<organism evidence="1">
    <name type="scientific">Octopus bimaculoides</name>
    <name type="common">California two-spotted octopus</name>
    <dbReference type="NCBI Taxonomy" id="37653"/>
    <lineage>
        <taxon>Eukaryota</taxon>
        <taxon>Metazoa</taxon>
        <taxon>Spiralia</taxon>
        <taxon>Lophotrochozoa</taxon>
        <taxon>Mollusca</taxon>
        <taxon>Cephalopoda</taxon>
        <taxon>Coleoidea</taxon>
        <taxon>Octopodiformes</taxon>
        <taxon>Octopoda</taxon>
        <taxon>Incirrata</taxon>
        <taxon>Octopodidae</taxon>
        <taxon>Octopus</taxon>
    </lineage>
</organism>
<sequence length="37" mass="4196">MQMSCFAPFYTDSVTFYNGVVQFATLKEVLTVPLLCM</sequence>
<protein>
    <submittedName>
        <fullName evidence="1">Uncharacterized protein</fullName>
    </submittedName>
</protein>
<gene>
    <name evidence="1" type="ORF">OCBIM_22003369mg</name>
</gene>
<proteinExistence type="predicted"/>
<name>A0A0L8FZK9_OCTBM</name>
<accession>A0A0L8FZK9</accession>
<reference evidence="1" key="1">
    <citation type="submission" date="2015-07" db="EMBL/GenBank/DDBJ databases">
        <title>MeaNS - Measles Nucleotide Surveillance Program.</title>
        <authorList>
            <person name="Tran T."/>
            <person name="Druce J."/>
        </authorList>
    </citation>
    <scope>NUCLEOTIDE SEQUENCE</scope>
    <source>
        <strain evidence="1">UCB-OBI-ISO-001</strain>
        <tissue evidence="1">Gonad</tissue>
    </source>
</reference>
<evidence type="ECO:0000313" key="1">
    <source>
        <dbReference type="EMBL" id="KOF70167.1"/>
    </source>
</evidence>
<dbReference type="EMBL" id="KQ424997">
    <property type="protein sequence ID" value="KOF70167.1"/>
    <property type="molecule type" value="Genomic_DNA"/>
</dbReference>